<dbReference type="Gene3D" id="2.40.50.140">
    <property type="entry name" value="Nucleic acid-binding proteins"/>
    <property type="match status" value="2"/>
</dbReference>
<dbReference type="InterPro" id="IPR005706">
    <property type="entry name" value="Ribosomal_uS2_bac/mit/plastid"/>
</dbReference>
<dbReference type="CDD" id="cd01425">
    <property type="entry name" value="RPS2"/>
    <property type="match status" value="2"/>
</dbReference>
<dbReference type="PROSITE" id="PS50926">
    <property type="entry name" value="TRAM"/>
    <property type="match status" value="3"/>
</dbReference>
<geneLocation type="chloroplast" evidence="6"/>
<protein>
    <recommendedName>
        <fullName evidence="3">Small ribosomal subunit protein uS2c</fullName>
    </recommendedName>
</protein>
<dbReference type="Pfam" id="PF00318">
    <property type="entry name" value="Ribosomal_S2"/>
    <property type="match status" value="2"/>
</dbReference>
<dbReference type="PANTHER" id="PTHR12534">
    <property type="entry name" value="30S RIBOSOMAL PROTEIN S2 PROKARYOTIC AND ORGANELLAR"/>
    <property type="match status" value="1"/>
</dbReference>
<dbReference type="SUPFAM" id="SSF50249">
    <property type="entry name" value="Nucleic acid-binding proteins"/>
    <property type="match status" value="2"/>
</dbReference>
<dbReference type="PANTHER" id="PTHR12534:SF0">
    <property type="entry name" value="SMALL RIBOSOMAL SUBUNIT PROTEIN US2M"/>
    <property type="match status" value="1"/>
</dbReference>
<dbReference type="GO" id="GO:0005763">
    <property type="term" value="C:mitochondrial small ribosomal subunit"/>
    <property type="evidence" value="ECO:0007669"/>
    <property type="project" value="TreeGrafter"/>
</dbReference>
<dbReference type="HAMAP" id="MF_00291_B">
    <property type="entry name" value="Ribosomal_uS2_B"/>
    <property type="match status" value="1"/>
</dbReference>
<dbReference type="Gene3D" id="3.40.50.10490">
    <property type="entry name" value="Glucose-6-phosphate isomerase like protein, domain 1"/>
    <property type="match status" value="2"/>
</dbReference>
<sequence>METVQKNFSDTKKNRVKKNFSNIKKKNNMFQSNENNNFKQILEPGDIFNVKIHALGSKNIGVAELKNGYTVLVPNSKCGEKVQVKIEKIFVGKNLDSATNQKIQYAVATIQKNPDVNLQSQEKQSTPYPIQNFDIKVGQKFKVKIAKKGPKNSGLVPISKNFILIVPNAKVGETLVVEIQKIKPNYAFAKSIVEKTTPSIHNHNEMVGQQFHIVIPSSAKTFSNYFVFKFHGNLLFVKKGLGVQSGELVKIQIQKAVNNFMVAKILQIRPISMQEKKMMVKQNLQKMIQSSMHFGEKAIRCNANMRKYIWYKKNRRGMSFPMFSNSNLGMSRDTKTENLSFSNRFAYETSGSNVENIQKHKRVRQSMTKPYLKRGRHVLNLLKTQCCFNQAFKQLAKYAAKGKTFLFVGTKKPASSLIAKTALLSNTSFFVNTRWLGGMLTNWKTILKSISQIRPILKQKQKILQKILEKRQKILSRLFNKVYVLRKKSQKFMMKGKYLIRQILVSKNFLIERSQKFMQQKNAILFTNLTLLNASKNLKRKKIQIFKQMQQFEMAATEILKQKQQIKSLVSTNIAKFEEFEQFLTIGKEFVQIQKTLEQNGQKFVAISYDKFATIKKTQNDAEGASSVQNIMEFGANIPTPSPEIFQKMISILSSFRKENWKQTVSFESSQNNEIKTKFENSLNRAKSDETRIEMEDRNGQKNSQNTEDNTILLSKFFNKFLIFLPFFKNSMEKLRFRLIQQQKMLAELDSHFQKIVHSQQILKEISQKIMNQLSVVFSKFIVQRTNFQKFQKNFQQFAAEQRLLKFLPKLRYLPASAEKMYETVELFMKKFVDPKLIYPMEQIYDQKLKFTSKKMAATRKQKWQRLEKYFGGITKMAKMNTKQISKNVAIIIGQQEEMNAVHECKKLGMKIFAVVDTNCNPKYVDHIIPANDDSRNSIKYILGEMLTYIRLGQKLRKKVALRSKLQQTITRKKRFDARFAS</sequence>
<dbReference type="InterPro" id="IPR023591">
    <property type="entry name" value="Ribosomal_uS2_flav_dom_sf"/>
</dbReference>
<keyword evidence="3" id="KW-0687">Ribonucleoprotein</keyword>
<feature type="region of interest" description="Disordered" evidence="4">
    <location>
        <begin position="686"/>
        <end position="706"/>
    </location>
</feature>
<evidence type="ECO:0000259" key="5">
    <source>
        <dbReference type="PROSITE" id="PS50926"/>
    </source>
</evidence>
<keyword evidence="3 6" id="KW-0689">Ribosomal protein</keyword>
<dbReference type="InterPro" id="IPR001865">
    <property type="entry name" value="Ribosomal_uS2"/>
</dbReference>
<evidence type="ECO:0000256" key="4">
    <source>
        <dbReference type="SAM" id="MobiDB-lite"/>
    </source>
</evidence>
<gene>
    <name evidence="3 6" type="primary">rps2</name>
</gene>
<name>A0A2R4PAS8_9CHLO</name>
<dbReference type="GO" id="GO:0006412">
    <property type="term" value="P:translation"/>
    <property type="evidence" value="ECO:0007669"/>
    <property type="project" value="UniProtKB-UniRule"/>
</dbReference>
<keyword evidence="6" id="KW-0150">Chloroplast</keyword>
<dbReference type="Pfam" id="PF01938">
    <property type="entry name" value="TRAM"/>
    <property type="match status" value="2"/>
</dbReference>
<dbReference type="GO" id="GO:0009507">
    <property type="term" value="C:chloroplast"/>
    <property type="evidence" value="ECO:0007669"/>
    <property type="project" value="UniProtKB-SubCell"/>
</dbReference>
<organism evidence="6">
    <name type="scientific">Hariotina reticulata</name>
    <dbReference type="NCBI Taxonomy" id="183314"/>
    <lineage>
        <taxon>Eukaryota</taxon>
        <taxon>Viridiplantae</taxon>
        <taxon>Chlorophyta</taxon>
        <taxon>core chlorophytes</taxon>
        <taxon>Chlorophyceae</taxon>
        <taxon>CS clade</taxon>
        <taxon>Sphaeropleales</taxon>
        <taxon>Scenedesmaceae</taxon>
        <taxon>Hariotina</taxon>
    </lineage>
</organism>
<evidence type="ECO:0000256" key="3">
    <source>
        <dbReference type="HAMAP-Rule" id="MF_00291"/>
    </source>
</evidence>
<proteinExistence type="inferred from homology"/>
<feature type="domain" description="TRAM" evidence="5">
    <location>
        <begin position="134"/>
        <end position="193"/>
    </location>
</feature>
<dbReference type="AlphaFoldDB" id="A0A2R4PAS8"/>
<dbReference type="GO" id="GO:0003735">
    <property type="term" value="F:structural constituent of ribosome"/>
    <property type="evidence" value="ECO:0007669"/>
    <property type="project" value="InterPro"/>
</dbReference>
<evidence type="ECO:0000256" key="1">
    <source>
        <dbReference type="ARBA" id="ARBA00004229"/>
    </source>
</evidence>
<feature type="domain" description="TRAM" evidence="5">
    <location>
        <begin position="41"/>
        <end position="96"/>
    </location>
</feature>
<dbReference type="SUPFAM" id="SSF52313">
    <property type="entry name" value="Ribosomal protein S2"/>
    <property type="match status" value="2"/>
</dbReference>
<dbReference type="NCBIfam" id="TIGR01011">
    <property type="entry name" value="rpsB_bact"/>
    <property type="match status" value="2"/>
</dbReference>
<feature type="compositionally biased region" description="Basic and acidic residues" evidence="4">
    <location>
        <begin position="686"/>
        <end position="700"/>
    </location>
</feature>
<comment type="similarity">
    <text evidence="2 3">Belongs to the universal ribosomal protein uS2 family.</text>
</comment>
<reference evidence="6" key="1">
    <citation type="submission" date="2017-03" db="EMBL/GenBank/DDBJ databases">
        <title>Chloroplast and mitochondrial genomes in Hydrodictyaceae.</title>
        <authorList>
            <person name="McManus H.A."/>
            <person name="Fucikova K."/>
            <person name="Lewis L.A."/>
            <person name="Lewis P.O."/>
            <person name="Karol K.G."/>
        </authorList>
    </citation>
    <scope>NUCLEOTIDE SEQUENCE</scope>
</reference>
<dbReference type="EMBL" id="KY792692">
    <property type="protein sequence ID" value="AVX48170.1"/>
    <property type="molecule type" value="Genomic_DNA"/>
</dbReference>
<dbReference type="InterPro" id="IPR012340">
    <property type="entry name" value="NA-bd_OB-fold"/>
</dbReference>
<evidence type="ECO:0000313" key="6">
    <source>
        <dbReference type="EMBL" id="AVX48170.1"/>
    </source>
</evidence>
<accession>A0A2R4PAS8</accession>
<feature type="domain" description="TRAM" evidence="5">
    <location>
        <begin position="204"/>
        <end position="267"/>
    </location>
</feature>
<comment type="subcellular location">
    <subcellularLocation>
        <location evidence="1 3">Plastid</location>
        <location evidence="1 3">Chloroplast</location>
    </subcellularLocation>
</comment>
<keyword evidence="6" id="KW-0934">Plastid</keyword>
<evidence type="ECO:0000256" key="2">
    <source>
        <dbReference type="ARBA" id="ARBA00006242"/>
    </source>
</evidence>
<dbReference type="InterPro" id="IPR002792">
    <property type="entry name" value="TRAM_dom"/>
</dbReference>